<sequence length="117" mass="12726">MHVPDPGWSNSAEKPTESGLHKRDWHMDLKYATHFMRKACGLISGGFFRDNRLSFAAHVDSTSRSPKGNKRASDPKQAGGTAGGYLGMHLSLKHGTPVPVIQEWFTGPPISKGTPTV</sequence>
<gene>
    <name evidence="2" type="ORF">T310_0711</name>
</gene>
<dbReference type="GeneID" id="25312765"/>
<dbReference type="EMBL" id="LASV01000029">
    <property type="protein sequence ID" value="KKA25259.1"/>
    <property type="molecule type" value="Genomic_DNA"/>
</dbReference>
<feature type="compositionally biased region" description="Basic and acidic residues" evidence="1">
    <location>
        <begin position="14"/>
        <end position="23"/>
    </location>
</feature>
<dbReference type="RefSeq" id="XP_013331871.1">
    <property type="nucleotide sequence ID" value="XM_013476417.1"/>
</dbReference>
<reference evidence="2 3" key="1">
    <citation type="submission" date="2015-04" db="EMBL/GenBank/DDBJ databases">
        <authorList>
            <person name="Heijne W.H."/>
            <person name="Fedorova N.D."/>
            <person name="Nierman W.C."/>
            <person name="Vollebregt A.W."/>
            <person name="Zhao Z."/>
            <person name="Wu L."/>
            <person name="Kumar M."/>
            <person name="Stam H."/>
            <person name="van den Berg M.A."/>
            <person name="Pel H.J."/>
        </authorList>
    </citation>
    <scope>NUCLEOTIDE SEQUENCE [LARGE SCALE GENOMIC DNA]</scope>
    <source>
        <strain evidence="2 3">CBS 393.64</strain>
    </source>
</reference>
<name>A0A0F4Z414_RASE3</name>
<evidence type="ECO:0000313" key="3">
    <source>
        <dbReference type="Proteomes" id="UP000053958"/>
    </source>
</evidence>
<dbReference type="AlphaFoldDB" id="A0A0F4Z414"/>
<evidence type="ECO:0000313" key="2">
    <source>
        <dbReference type="EMBL" id="KKA25259.1"/>
    </source>
</evidence>
<feature type="region of interest" description="Disordered" evidence="1">
    <location>
        <begin position="1"/>
        <end position="23"/>
    </location>
</feature>
<dbReference type="Proteomes" id="UP000053958">
    <property type="component" value="Unassembled WGS sequence"/>
</dbReference>
<protein>
    <submittedName>
        <fullName evidence="2">Uncharacterized protein</fullName>
    </submittedName>
</protein>
<feature type="region of interest" description="Disordered" evidence="1">
    <location>
        <begin position="59"/>
        <end position="85"/>
    </location>
</feature>
<proteinExistence type="predicted"/>
<organism evidence="2 3">
    <name type="scientific">Rasamsonia emersonii (strain ATCC 16479 / CBS 393.64 / IMI 116815)</name>
    <dbReference type="NCBI Taxonomy" id="1408163"/>
    <lineage>
        <taxon>Eukaryota</taxon>
        <taxon>Fungi</taxon>
        <taxon>Dikarya</taxon>
        <taxon>Ascomycota</taxon>
        <taxon>Pezizomycotina</taxon>
        <taxon>Eurotiomycetes</taxon>
        <taxon>Eurotiomycetidae</taxon>
        <taxon>Eurotiales</taxon>
        <taxon>Trichocomaceae</taxon>
        <taxon>Rasamsonia</taxon>
    </lineage>
</organism>
<keyword evidence="3" id="KW-1185">Reference proteome</keyword>
<comment type="caution">
    <text evidence="2">The sequence shown here is derived from an EMBL/GenBank/DDBJ whole genome shotgun (WGS) entry which is preliminary data.</text>
</comment>
<accession>A0A0F4Z414</accession>
<evidence type="ECO:0000256" key="1">
    <source>
        <dbReference type="SAM" id="MobiDB-lite"/>
    </source>
</evidence>